<feature type="non-terminal residue" evidence="4">
    <location>
        <position position="1"/>
    </location>
</feature>
<reference evidence="4" key="1">
    <citation type="submission" date="2022-03" db="EMBL/GenBank/DDBJ databases">
        <authorList>
            <person name="Martin C."/>
        </authorList>
    </citation>
    <scope>NUCLEOTIDE SEQUENCE</scope>
</reference>
<keyword evidence="1" id="KW-0479">Metal-binding</keyword>
<evidence type="ECO:0000256" key="2">
    <source>
        <dbReference type="SAM" id="MobiDB-lite"/>
    </source>
</evidence>
<feature type="compositionally biased region" description="Low complexity" evidence="2">
    <location>
        <begin position="117"/>
        <end position="133"/>
    </location>
</feature>
<evidence type="ECO:0000256" key="1">
    <source>
        <dbReference type="PROSITE-ProRule" id="PRU00042"/>
    </source>
</evidence>
<dbReference type="Gene3D" id="3.30.160.60">
    <property type="entry name" value="Classic Zinc Finger"/>
    <property type="match status" value="1"/>
</dbReference>
<name>A0A8S4PT84_OWEFU</name>
<feature type="compositionally biased region" description="Polar residues" evidence="2">
    <location>
        <begin position="101"/>
        <end position="116"/>
    </location>
</feature>
<dbReference type="PROSITE" id="PS50157">
    <property type="entry name" value="ZINC_FINGER_C2H2_2"/>
    <property type="match status" value="1"/>
</dbReference>
<feature type="compositionally biased region" description="Low complexity" evidence="2">
    <location>
        <begin position="84"/>
        <end position="100"/>
    </location>
</feature>
<gene>
    <name evidence="4" type="ORF">OFUS_LOCUS21159</name>
</gene>
<protein>
    <recommendedName>
        <fullName evidence="3">C2H2-type domain-containing protein</fullName>
    </recommendedName>
</protein>
<dbReference type="EMBL" id="CAIIXF020000010">
    <property type="protein sequence ID" value="CAH1796785.1"/>
    <property type="molecule type" value="Genomic_DNA"/>
</dbReference>
<keyword evidence="5" id="KW-1185">Reference proteome</keyword>
<proteinExistence type="predicted"/>
<feature type="domain" description="C2H2-type" evidence="3">
    <location>
        <begin position="45"/>
        <end position="72"/>
    </location>
</feature>
<organism evidence="4 5">
    <name type="scientific">Owenia fusiformis</name>
    <name type="common">Polychaete worm</name>
    <dbReference type="NCBI Taxonomy" id="6347"/>
    <lineage>
        <taxon>Eukaryota</taxon>
        <taxon>Metazoa</taxon>
        <taxon>Spiralia</taxon>
        <taxon>Lophotrochozoa</taxon>
        <taxon>Annelida</taxon>
        <taxon>Polychaeta</taxon>
        <taxon>Sedentaria</taxon>
        <taxon>Canalipalpata</taxon>
        <taxon>Sabellida</taxon>
        <taxon>Oweniida</taxon>
        <taxon>Oweniidae</taxon>
        <taxon>Owenia</taxon>
    </lineage>
</organism>
<evidence type="ECO:0000313" key="4">
    <source>
        <dbReference type="EMBL" id="CAH1796785.1"/>
    </source>
</evidence>
<feature type="region of interest" description="Disordered" evidence="2">
    <location>
        <begin position="58"/>
        <end position="275"/>
    </location>
</feature>
<keyword evidence="1" id="KW-0862">Zinc</keyword>
<dbReference type="Pfam" id="PF00096">
    <property type="entry name" value="zf-C2H2"/>
    <property type="match status" value="1"/>
</dbReference>
<feature type="compositionally biased region" description="Low complexity" evidence="2">
    <location>
        <begin position="191"/>
        <end position="274"/>
    </location>
</feature>
<comment type="caution">
    <text evidence="4">The sequence shown here is derived from an EMBL/GenBank/DDBJ whole genome shotgun (WGS) entry which is preliminary data.</text>
</comment>
<feature type="region of interest" description="Disordered" evidence="2">
    <location>
        <begin position="289"/>
        <end position="319"/>
    </location>
</feature>
<accession>A0A8S4PT84</accession>
<evidence type="ECO:0000313" key="5">
    <source>
        <dbReference type="Proteomes" id="UP000749559"/>
    </source>
</evidence>
<sequence length="451" mass="49397">LQVYICGAIVDRKLCGRRCESEASLRRHQESFHGVVLEVDQRKNYTCHYCGRHFDHKADVKAHARRHKKDRNYGRHSSSSAEPSFSKGRSSSSRSFQSSSVQPTKRASFSSWTTEPSLSNDRSSSSRSFQSSSVKPTKRASFSSWTAEPSLSNGRTSSSYQPGKSHKVPSVSSSSATLSATRGRPSDKQSKVLVSSSSVSASKSSVSHGRSSYPSSSIKIPKISTSKTSSKLSASLKRPSTKPHQSSSKSLSPSSPNPSKLGTSTSGQHSSSGTLELVPSKIGFIKEPIKSAATQSPSSTGKKRKVVTTDAAKSKRPKLGSKSLRVTINRLTLEDIQKATKSSEEQTLDEELNVKPQDIIQLEIPDEEISRPSGGKLLVKSSLKWKRQSYYMKGTTNSETQYQRSDVDDRRSKVLYGKGWYPAATPGDLFSTLIPDGQQFMPVDYSMKKHN</sequence>
<keyword evidence="1" id="KW-0863">Zinc-finger</keyword>
<evidence type="ECO:0000259" key="3">
    <source>
        <dbReference type="PROSITE" id="PS50157"/>
    </source>
</evidence>
<feature type="compositionally biased region" description="Polar residues" evidence="2">
    <location>
        <begin position="140"/>
        <end position="161"/>
    </location>
</feature>
<dbReference type="Proteomes" id="UP000749559">
    <property type="component" value="Unassembled WGS sequence"/>
</dbReference>
<dbReference type="AlphaFoldDB" id="A0A8S4PT84"/>
<dbReference type="SMART" id="SM00355">
    <property type="entry name" value="ZnF_C2H2"/>
    <property type="match status" value="2"/>
</dbReference>
<dbReference type="InterPro" id="IPR036236">
    <property type="entry name" value="Znf_C2H2_sf"/>
</dbReference>
<dbReference type="InterPro" id="IPR013087">
    <property type="entry name" value="Znf_C2H2_type"/>
</dbReference>
<dbReference type="SUPFAM" id="SSF57667">
    <property type="entry name" value="beta-beta-alpha zinc fingers"/>
    <property type="match status" value="1"/>
</dbReference>
<dbReference type="GO" id="GO:0008270">
    <property type="term" value="F:zinc ion binding"/>
    <property type="evidence" value="ECO:0007669"/>
    <property type="project" value="UniProtKB-KW"/>
</dbReference>
<dbReference type="PROSITE" id="PS00028">
    <property type="entry name" value="ZINC_FINGER_C2H2_1"/>
    <property type="match status" value="1"/>
</dbReference>
<feature type="compositionally biased region" description="Low complexity" evidence="2">
    <location>
        <begin position="168"/>
        <end position="183"/>
    </location>
</feature>